<dbReference type="Proteomes" id="UP000008068">
    <property type="component" value="Unassembled WGS sequence"/>
</dbReference>
<keyword evidence="2" id="KW-1185">Reference proteome</keyword>
<protein>
    <submittedName>
        <fullName evidence="1">Uncharacterized protein</fullName>
    </submittedName>
</protein>
<evidence type="ECO:0000313" key="2">
    <source>
        <dbReference type="Proteomes" id="UP000008068"/>
    </source>
</evidence>
<gene>
    <name evidence="1" type="ORF">CAEBREN_14723</name>
</gene>
<sequence>MILLIRNDVRTRLALLDKYDSPVSITRIPFTTFQRDSYPVTHFAMIPACAHQRSIFQDDMEWERQHTKRMRGTTVEENLDNLIFEKRTDVKQRYNRADKATEQLEG</sequence>
<dbReference type="EMBL" id="GL379971">
    <property type="protein sequence ID" value="EGT39508.1"/>
    <property type="molecule type" value="Genomic_DNA"/>
</dbReference>
<organism evidence="2">
    <name type="scientific">Caenorhabditis brenneri</name>
    <name type="common">Nematode worm</name>
    <dbReference type="NCBI Taxonomy" id="135651"/>
    <lineage>
        <taxon>Eukaryota</taxon>
        <taxon>Metazoa</taxon>
        <taxon>Ecdysozoa</taxon>
        <taxon>Nematoda</taxon>
        <taxon>Chromadorea</taxon>
        <taxon>Rhabditida</taxon>
        <taxon>Rhabditina</taxon>
        <taxon>Rhabditomorpha</taxon>
        <taxon>Rhabditoidea</taxon>
        <taxon>Rhabditidae</taxon>
        <taxon>Peloderinae</taxon>
        <taxon>Caenorhabditis</taxon>
    </lineage>
</organism>
<dbReference type="AlphaFoldDB" id="G0NXC7"/>
<reference evidence="2" key="1">
    <citation type="submission" date="2011-07" db="EMBL/GenBank/DDBJ databases">
        <authorList>
            <consortium name="Caenorhabditis brenneri Sequencing and Analysis Consortium"/>
            <person name="Wilson R.K."/>
        </authorList>
    </citation>
    <scope>NUCLEOTIDE SEQUENCE [LARGE SCALE GENOMIC DNA]</scope>
    <source>
        <strain evidence="2">PB2801</strain>
    </source>
</reference>
<evidence type="ECO:0000313" key="1">
    <source>
        <dbReference type="EMBL" id="EGT39508.1"/>
    </source>
</evidence>
<accession>G0NXC7</accession>
<dbReference type="InParanoid" id="G0NXC7"/>
<proteinExistence type="predicted"/>
<name>G0NXC7_CAEBE</name>
<dbReference type="HOGENOM" id="CLU_2225517_0_0_1"/>